<dbReference type="AlphaFoldDB" id="X1H7Z9"/>
<comment type="caution">
    <text evidence="1">The sequence shown here is derived from an EMBL/GenBank/DDBJ whole genome shotgun (WGS) entry which is preliminary data.</text>
</comment>
<accession>X1H7Z9</accession>
<sequence>MNELNESDKIIHCLKCKKITVHMHLDVFKVRCLKCGNIKDLKNPYVEAEIAIQGKPEDA</sequence>
<name>X1H7Z9_9ZZZZ</name>
<gene>
    <name evidence="1" type="ORF">S03H2_50563</name>
</gene>
<proteinExistence type="predicted"/>
<protein>
    <submittedName>
        <fullName evidence="1">Uncharacterized protein</fullName>
    </submittedName>
</protein>
<evidence type="ECO:0000313" key="1">
    <source>
        <dbReference type="EMBL" id="GAH66336.1"/>
    </source>
</evidence>
<reference evidence="1" key="1">
    <citation type="journal article" date="2014" name="Front. Microbiol.">
        <title>High frequency of phylogenetically diverse reductive dehalogenase-homologous genes in deep subseafloor sedimentary metagenomes.</title>
        <authorList>
            <person name="Kawai M."/>
            <person name="Futagami T."/>
            <person name="Toyoda A."/>
            <person name="Takaki Y."/>
            <person name="Nishi S."/>
            <person name="Hori S."/>
            <person name="Arai W."/>
            <person name="Tsubouchi T."/>
            <person name="Morono Y."/>
            <person name="Uchiyama I."/>
            <person name="Ito T."/>
            <person name="Fujiyama A."/>
            <person name="Inagaki F."/>
            <person name="Takami H."/>
        </authorList>
    </citation>
    <scope>NUCLEOTIDE SEQUENCE</scope>
    <source>
        <strain evidence="1">Expedition CK06-06</strain>
    </source>
</reference>
<organism evidence="1">
    <name type="scientific">marine sediment metagenome</name>
    <dbReference type="NCBI Taxonomy" id="412755"/>
    <lineage>
        <taxon>unclassified sequences</taxon>
        <taxon>metagenomes</taxon>
        <taxon>ecological metagenomes</taxon>
    </lineage>
</organism>
<dbReference type="EMBL" id="BARU01032025">
    <property type="protein sequence ID" value="GAH66336.1"/>
    <property type="molecule type" value="Genomic_DNA"/>
</dbReference>